<name>A0A0C9VW57_SPHS4</name>
<dbReference type="GO" id="GO:0016491">
    <property type="term" value="F:oxidoreductase activity"/>
    <property type="evidence" value="ECO:0007669"/>
    <property type="project" value="UniProtKB-KW"/>
</dbReference>
<evidence type="ECO:0000313" key="3">
    <source>
        <dbReference type="EMBL" id="KIJ42551.1"/>
    </source>
</evidence>
<dbReference type="Proteomes" id="UP000054279">
    <property type="component" value="Unassembled WGS sequence"/>
</dbReference>
<feature type="domain" description="TauD/TfdA-like" evidence="2">
    <location>
        <begin position="431"/>
        <end position="689"/>
    </location>
</feature>
<dbReference type="InterPro" id="IPR042098">
    <property type="entry name" value="TauD-like_sf"/>
</dbReference>
<dbReference type="Pfam" id="PF02668">
    <property type="entry name" value="TauD"/>
    <property type="match status" value="1"/>
</dbReference>
<evidence type="ECO:0000313" key="4">
    <source>
        <dbReference type="Proteomes" id="UP000054279"/>
    </source>
</evidence>
<protein>
    <submittedName>
        <fullName evidence="3">Unplaced genomic scaffold SPHSTscaffold_54, whole genome shotgun sequence</fullName>
    </submittedName>
</protein>
<dbReference type="InterPro" id="IPR007817">
    <property type="entry name" value="Isocyanide_synthase_DIT1"/>
</dbReference>
<reference evidence="3 4" key="1">
    <citation type="submission" date="2014-06" db="EMBL/GenBank/DDBJ databases">
        <title>Evolutionary Origins and Diversification of the Mycorrhizal Mutualists.</title>
        <authorList>
            <consortium name="DOE Joint Genome Institute"/>
            <consortium name="Mycorrhizal Genomics Consortium"/>
            <person name="Kohler A."/>
            <person name="Kuo A."/>
            <person name="Nagy L.G."/>
            <person name="Floudas D."/>
            <person name="Copeland A."/>
            <person name="Barry K.W."/>
            <person name="Cichocki N."/>
            <person name="Veneault-Fourrey C."/>
            <person name="LaButti K."/>
            <person name="Lindquist E.A."/>
            <person name="Lipzen A."/>
            <person name="Lundell T."/>
            <person name="Morin E."/>
            <person name="Murat C."/>
            <person name="Riley R."/>
            <person name="Ohm R."/>
            <person name="Sun H."/>
            <person name="Tunlid A."/>
            <person name="Henrissat B."/>
            <person name="Grigoriev I.V."/>
            <person name="Hibbett D.S."/>
            <person name="Martin F."/>
        </authorList>
    </citation>
    <scope>NUCLEOTIDE SEQUENCE [LARGE SCALE GENOMIC DNA]</scope>
    <source>
        <strain evidence="3 4">SS14</strain>
    </source>
</reference>
<gene>
    <name evidence="3" type="ORF">M422DRAFT_779977</name>
</gene>
<keyword evidence="4" id="KW-1185">Reference proteome</keyword>
<dbReference type="PANTHER" id="PTHR37285">
    <property type="entry name" value="SPORE WALL MATURATION PROTEIN DIT1"/>
    <property type="match status" value="1"/>
</dbReference>
<dbReference type="PANTHER" id="PTHR37285:SF5">
    <property type="entry name" value="SPORE WALL MATURATION PROTEIN DIT1"/>
    <property type="match status" value="1"/>
</dbReference>
<dbReference type="Gene3D" id="3.60.130.10">
    <property type="entry name" value="Clavaminate synthase-like"/>
    <property type="match status" value="1"/>
</dbReference>
<sequence>MTSILISPSLRDIGFINPTITKNVNTLSDMLINNAQPFPVHRLPSDPEMFKCSVNVGPDGKPLGTAPAAAVQDTQCPPWINIWPKVDRIVEIIARYLSTSSSGDQFEMTGRKALTDIISRYVEAEEKIVFVIPSFPFKSPSRKKVLGSLPDLGEELLLRKLESLARTVEDYYPIGALIRVVSDGVVYGQLLGQSDVAVYHYNNELRRMCDEFSLTHISFVRVVDLLEDGLISNAPMSEEEYVTSIPAIRARFLAHKVPGFDLETLLKEDFGTLMTYRGYLKFLVHDIEGTPLTHDVNGKPLSKNAQDKARRLLARGMLENGAKFSDLVKLKFPEAVRLSIHAHNNAGPKYAFKLLGGDICGSPWHNVVKEEIDGTLTVAQLHAFDSSSYDIVHRYGRPYYLRARSEDFDLGDHINPHVSFVRNYPFGMVVKVDPAANLSLDDLPGDKVRALALRYSVLLFRGFVESDRECFRRLARGLGQIVPWPKYGDILELKENPTLDINSSLTCEAMPMHYDGVFMTKKDENGELTHNPPTFQVFRCIQAPEKEEGGKTLITNTADLIRDGLTPSQRDWLSGKKYRVFTPANKVFGGELLKLPLIMRNKHTGHDVLRWHEPWPQYITKYKPTEVFVDGVTPENSILAGDYITDLLYDRRFCYAHTWTTGDLLIADNIELMHTRTAFKPCPRELWRIHVN</sequence>
<dbReference type="Pfam" id="PF05141">
    <property type="entry name" value="DIT1_PvcA"/>
    <property type="match status" value="1"/>
</dbReference>
<proteinExistence type="predicted"/>
<evidence type="ECO:0000256" key="1">
    <source>
        <dbReference type="ARBA" id="ARBA00023002"/>
    </source>
</evidence>
<accession>A0A0C9VW57</accession>
<dbReference type="SUPFAM" id="SSF51197">
    <property type="entry name" value="Clavaminate synthase-like"/>
    <property type="match status" value="1"/>
</dbReference>
<evidence type="ECO:0000259" key="2">
    <source>
        <dbReference type="Pfam" id="PF02668"/>
    </source>
</evidence>
<dbReference type="EMBL" id="KN837129">
    <property type="protein sequence ID" value="KIJ42551.1"/>
    <property type="molecule type" value="Genomic_DNA"/>
</dbReference>
<organism evidence="3 4">
    <name type="scientific">Sphaerobolus stellatus (strain SS14)</name>
    <dbReference type="NCBI Taxonomy" id="990650"/>
    <lineage>
        <taxon>Eukaryota</taxon>
        <taxon>Fungi</taxon>
        <taxon>Dikarya</taxon>
        <taxon>Basidiomycota</taxon>
        <taxon>Agaricomycotina</taxon>
        <taxon>Agaricomycetes</taxon>
        <taxon>Phallomycetidae</taxon>
        <taxon>Geastrales</taxon>
        <taxon>Sphaerobolaceae</taxon>
        <taxon>Sphaerobolus</taxon>
    </lineage>
</organism>
<dbReference type="OrthoDB" id="3261561at2759"/>
<dbReference type="HOGENOM" id="CLU_015940_0_0_1"/>
<keyword evidence="1" id="KW-0560">Oxidoreductase</keyword>
<dbReference type="InterPro" id="IPR003819">
    <property type="entry name" value="TauD/TfdA-like"/>
</dbReference>
<dbReference type="AlphaFoldDB" id="A0A0C9VW57"/>